<name>A0A420IPC6_9PEZI</name>
<reference evidence="1 2" key="1">
    <citation type="journal article" date="2018" name="BMC Genomics">
        <title>Comparative genome analyses reveal sequence features reflecting distinct modes of host-adaptation between dicot and monocot powdery mildew.</title>
        <authorList>
            <person name="Wu Y."/>
            <person name="Ma X."/>
            <person name="Pan Z."/>
            <person name="Kale S.D."/>
            <person name="Song Y."/>
            <person name="King H."/>
            <person name="Zhang Q."/>
            <person name="Presley C."/>
            <person name="Deng X."/>
            <person name="Wei C.I."/>
            <person name="Xiao S."/>
        </authorList>
    </citation>
    <scope>NUCLEOTIDE SEQUENCE [LARGE SCALE GENOMIC DNA]</scope>
    <source>
        <strain evidence="1">UCSC1</strain>
    </source>
</reference>
<dbReference type="EMBL" id="MCBR01007214">
    <property type="protein sequence ID" value="RKF76384.1"/>
    <property type="molecule type" value="Genomic_DNA"/>
</dbReference>
<protein>
    <submittedName>
        <fullName evidence="1">Putative eka-like protein</fullName>
    </submittedName>
</protein>
<dbReference type="OrthoDB" id="10435377at2759"/>
<organism evidence="1 2">
    <name type="scientific">Golovinomyces cichoracearum</name>
    <dbReference type="NCBI Taxonomy" id="62708"/>
    <lineage>
        <taxon>Eukaryota</taxon>
        <taxon>Fungi</taxon>
        <taxon>Dikarya</taxon>
        <taxon>Ascomycota</taxon>
        <taxon>Pezizomycotina</taxon>
        <taxon>Leotiomycetes</taxon>
        <taxon>Erysiphales</taxon>
        <taxon>Erysiphaceae</taxon>
        <taxon>Golovinomyces</taxon>
    </lineage>
</organism>
<comment type="caution">
    <text evidence="1">The sequence shown here is derived from an EMBL/GenBank/DDBJ whole genome shotgun (WGS) entry which is preliminary data.</text>
</comment>
<gene>
    <name evidence="1" type="ORF">GcC1_072026</name>
</gene>
<dbReference type="Proteomes" id="UP000285405">
    <property type="component" value="Unassembled WGS sequence"/>
</dbReference>
<proteinExistence type="predicted"/>
<dbReference type="AlphaFoldDB" id="A0A420IPC6"/>
<sequence length="191" mass="21078">ATNGFALKHPPSITESTFPYPLSITSDTSAEETSNRVQVDREILKPVPPLKRSVLPNVDHIENNNDDQCDHAHAYLLREIIDLIKLSEQREKQWQIRLAISTSVVSNIDSTLTSFSNEMSHNEAEATCGGPHRTDSLKCLARPTRAGIPTKEQLQAYRKAGDREYQAVVRANTAKAKAAAAEKNSNLSANT</sequence>
<evidence type="ECO:0000313" key="1">
    <source>
        <dbReference type="EMBL" id="RKF76384.1"/>
    </source>
</evidence>
<evidence type="ECO:0000313" key="2">
    <source>
        <dbReference type="Proteomes" id="UP000285405"/>
    </source>
</evidence>
<feature type="non-terminal residue" evidence="1">
    <location>
        <position position="1"/>
    </location>
</feature>
<accession>A0A420IPC6</accession>